<organism evidence="10 11">
    <name type="scientific">Lysobacter soyae</name>
    <dbReference type="NCBI Taxonomy" id="2764185"/>
    <lineage>
        <taxon>Bacteria</taxon>
        <taxon>Pseudomonadati</taxon>
        <taxon>Pseudomonadota</taxon>
        <taxon>Gammaproteobacteria</taxon>
        <taxon>Lysobacterales</taxon>
        <taxon>Lysobacteraceae</taxon>
        <taxon>Lysobacter</taxon>
    </lineage>
</organism>
<dbReference type="PANTHER" id="PTHR42894">
    <property type="entry name" value="N-(5'-PHOSPHORIBOSYL)ANTHRANILATE ISOMERASE"/>
    <property type="match status" value="1"/>
</dbReference>
<evidence type="ECO:0000256" key="5">
    <source>
        <dbReference type="ARBA" id="ARBA00022605"/>
    </source>
</evidence>
<evidence type="ECO:0000256" key="4">
    <source>
        <dbReference type="ARBA" id="ARBA00022272"/>
    </source>
</evidence>
<dbReference type="RefSeq" id="WP_220378853.1">
    <property type="nucleotide sequence ID" value="NZ_CP080544.1"/>
</dbReference>
<evidence type="ECO:0000313" key="11">
    <source>
        <dbReference type="Proteomes" id="UP000824755"/>
    </source>
</evidence>
<evidence type="ECO:0000259" key="9">
    <source>
        <dbReference type="Pfam" id="PF00697"/>
    </source>
</evidence>
<keyword evidence="7" id="KW-0057">Aromatic amino acid biosynthesis</keyword>
<reference evidence="10 11" key="1">
    <citation type="submission" date="2021-08" db="EMBL/GenBank/DDBJ databases">
        <title>Lysobacter sp. strain CJ11 Genome sequencing and assembly.</title>
        <authorList>
            <person name="Kim I."/>
        </authorList>
    </citation>
    <scope>NUCLEOTIDE SEQUENCE [LARGE SCALE GENOMIC DNA]</scope>
    <source>
        <strain evidence="10 11">CJ11</strain>
    </source>
</reference>
<keyword evidence="11" id="KW-1185">Reference proteome</keyword>
<dbReference type="GO" id="GO:0016853">
    <property type="term" value="F:isomerase activity"/>
    <property type="evidence" value="ECO:0007669"/>
    <property type="project" value="UniProtKB-KW"/>
</dbReference>
<evidence type="ECO:0000256" key="2">
    <source>
        <dbReference type="ARBA" id="ARBA00004664"/>
    </source>
</evidence>
<dbReference type="SUPFAM" id="SSF51366">
    <property type="entry name" value="Ribulose-phoshate binding barrel"/>
    <property type="match status" value="1"/>
</dbReference>
<feature type="domain" description="N-(5'phosphoribosyl) anthranilate isomerase (PRAI)" evidence="9">
    <location>
        <begin position="5"/>
        <end position="189"/>
    </location>
</feature>
<evidence type="ECO:0000256" key="6">
    <source>
        <dbReference type="ARBA" id="ARBA00022822"/>
    </source>
</evidence>
<dbReference type="EMBL" id="CP080544">
    <property type="protein sequence ID" value="QYR52065.1"/>
    <property type="molecule type" value="Genomic_DNA"/>
</dbReference>
<dbReference type="Pfam" id="PF00697">
    <property type="entry name" value="PRAI"/>
    <property type="match status" value="1"/>
</dbReference>
<dbReference type="Gene3D" id="3.20.20.70">
    <property type="entry name" value="Aldolase class I"/>
    <property type="match status" value="1"/>
</dbReference>
<dbReference type="InterPro" id="IPR011060">
    <property type="entry name" value="RibuloseP-bd_barrel"/>
</dbReference>
<comment type="catalytic activity">
    <reaction evidence="1">
        <text>N-(5-phospho-beta-D-ribosyl)anthranilate = 1-(2-carboxyphenylamino)-1-deoxy-D-ribulose 5-phosphate</text>
        <dbReference type="Rhea" id="RHEA:21540"/>
        <dbReference type="ChEBI" id="CHEBI:18277"/>
        <dbReference type="ChEBI" id="CHEBI:58613"/>
        <dbReference type="EC" id="5.3.1.24"/>
    </reaction>
</comment>
<dbReference type="InterPro" id="IPR044643">
    <property type="entry name" value="TrpF_fam"/>
</dbReference>
<proteinExistence type="predicted"/>
<evidence type="ECO:0000256" key="8">
    <source>
        <dbReference type="ARBA" id="ARBA00023235"/>
    </source>
</evidence>
<name>A0ABX8WKC6_9GAMM</name>
<evidence type="ECO:0000313" key="10">
    <source>
        <dbReference type="EMBL" id="QYR52065.1"/>
    </source>
</evidence>
<dbReference type="EC" id="5.3.1.24" evidence="3"/>
<accession>A0ABX8WKC6</accession>
<gene>
    <name evidence="10" type="ORF">H8L67_05420</name>
</gene>
<comment type="pathway">
    <text evidence="2">Amino-acid biosynthesis; L-tryptophan biosynthesis; L-tryptophan from chorismate: step 3/5.</text>
</comment>
<keyword evidence="5" id="KW-0028">Amino-acid biosynthesis</keyword>
<evidence type="ECO:0000256" key="1">
    <source>
        <dbReference type="ARBA" id="ARBA00001164"/>
    </source>
</evidence>
<evidence type="ECO:0000256" key="7">
    <source>
        <dbReference type="ARBA" id="ARBA00023141"/>
    </source>
</evidence>
<sequence length="214" mass="23667">MRPGDVRLAGELGADAVAFQFGRESTHSVRVEAARSMRQAITPLVGSVASFANNTQQEVREAIKQLRPNLAIFAGEEEDAFCRAFGIPFLKTFKQEALVPGMDGKQLHAKFPSAAGFVFRAAQASSTTSQSDWKWLPSELTKPFLLSGGFRIDEIFEIITTVEPWGIVVCDEIEARHGLKDGELMRQVVFESRRADCHEVQNACEGTLPDTRHD</sequence>
<keyword evidence="6" id="KW-0822">Tryptophan biosynthesis</keyword>
<evidence type="ECO:0000256" key="3">
    <source>
        <dbReference type="ARBA" id="ARBA00012572"/>
    </source>
</evidence>
<dbReference type="InterPro" id="IPR001240">
    <property type="entry name" value="PRAI_dom"/>
</dbReference>
<dbReference type="PANTHER" id="PTHR42894:SF1">
    <property type="entry name" value="N-(5'-PHOSPHORIBOSYL)ANTHRANILATE ISOMERASE"/>
    <property type="match status" value="1"/>
</dbReference>
<dbReference type="Proteomes" id="UP000824755">
    <property type="component" value="Chromosome"/>
</dbReference>
<dbReference type="InterPro" id="IPR013785">
    <property type="entry name" value="Aldolase_TIM"/>
</dbReference>
<keyword evidence="8 10" id="KW-0413">Isomerase</keyword>
<protein>
    <recommendedName>
        <fullName evidence="4">N-(5'-phosphoribosyl)anthranilate isomerase</fullName>
        <ecNumber evidence="3">5.3.1.24</ecNumber>
    </recommendedName>
</protein>